<proteinExistence type="predicted"/>
<comment type="caution">
    <text evidence="1">The sequence shown here is derived from an EMBL/GenBank/DDBJ whole genome shotgun (WGS) entry which is preliminary data.</text>
</comment>
<dbReference type="Proteomes" id="UP000789342">
    <property type="component" value="Unassembled WGS sequence"/>
</dbReference>
<protein>
    <submittedName>
        <fullName evidence="1">16448_t:CDS:1</fullName>
    </submittedName>
</protein>
<keyword evidence="2" id="KW-1185">Reference proteome</keyword>
<sequence>QKLGEYFQTVYINKDALDNFMILLEVIQSSDCKLYVCIDEYNAFINKALKNETFLQPLIAYNNSSVQSKVKKIDSLFKQFYSLLKYALLIEEFWDLYGFKKSEVEFFLDKAFGNSLSDNIKEEIISWLKEKNDGEFITETLKIYDWKKEDLMPVRKCLQILEAEHNIESFCRFIEKTLLKPLKNNSVKYSNEEELKQVFIDTLILTLHTDIEPKFQVYSQSSNLGGKAINLVKTSIGKRIVIEFDNIKIENIKLNNTRDNWQEATKVS</sequence>
<dbReference type="AlphaFoldDB" id="A0A9N9H0D4"/>
<evidence type="ECO:0000313" key="2">
    <source>
        <dbReference type="Proteomes" id="UP000789342"/>
    </source>
</evidence>
<dbReference type="EMBL" id="CAJVPV010009592">
    <property type="protein sequence ID" value="CAG8643216.1"/>
    <property type="molecule type" value="Genomic_DNA"/>
</dbReference>
<feature type="non-terminal residue" evidence="1">
    <location>
        <position position="1"/>
    </location>
</feature>
<organism evidence="1 2">
    <name type="scientific">Acaulospora morrowiae</name>
    <dbReference type="NCBI Taxonomy" id="94023"/>
    <lineage>
        <taxon>Eukaryota</taxon>
        <taxon>Fungi</taxon>
        <taxon>Fungi incertae sedis</taxon>
        <taxon>Mucoromycota</taxon>
        <taxon>Glomeromycotina</taxon>
        <taxon>Glomeromycetes</taxon>
        <taxon>Diversisporales</taxon>
        <taxon>Acaulosporaceae</taxon>
        <taxon>Acaulospora</taxon>
    </lineage>
</organism>
<accession>A0A9N9H0D4</accession>
<gene>
    <name evidence="1" type="ORF">AMORRO_LOCUS9616</name>
</gene>
<name>A0A9N9H0D4_9GLOM</name>
<dbReference type="OrthoDB" id="2440501at2759"/>
<evidence type="ECO:0000313" key="1">
    <source>
        <dbReference type="EMBL" id="CAG8643216.1"/>
    </source>
</evidence>
<reference evidence="1" key="1">
    <citation type="submission" date="2021-06" db="EMBL/GenBank/DDBJ databases">
        <authorList>
            <person name="Kallberg Y."/>
            <person name="Tangrot J."/>
            <person name="Rosling A."/>
        </authorList>
    </citation>
    <scope>NUCLEOTIDE SEQUENCE</scope>
    <source>
        <strain evidence="1">CL551</strain>
    </source>
</reference>